<evidence type="ECO:0000256" key="1">
    <source>
        <dbReference type="SAM" id="Phobius"/>
    </source>
</evidence>
<evidence type="ECO:0000313" key="3">
    <source>
        <dbReference type="Proteomes" id="UP000279908"/>
    </source>
</evidence>
<dbReference type="Proteomes" id="UP000279908">
    <property type="component" value="Unassembled WGS sequence"/>
</dbReference>
<evidence type="ECO:0000313" key="2">
    <source>
        <dbReference type="EMBL" id="RTY39978.1"/>
    </source>
</evidence>
<proteinExistence type="predicted"/>
<dbReference type="RefSeq" id="WP_126383347.1">
    <property type="nucleotide sequence ID" value="NZ_RXYK01000001.1"/>
</dbReference>
<name>A0A3S0NBZ3_CHLPH</name>
<dbReference type="Gene3D" id="2.40.50.100">
    <property type="match status" value="1"/>
</dbReference>
<dbReference type="GO" id="GO:1990281">
    <property type="term" value="C:efflux pump complex"/>
    <property type="evidence" value="ECO:0007669"/>
    <property type="project" value="TreeGrafter"/>
</dbReference>
<protein>
    <submittedName>
        <fullName evidence="2">NHLP bacteriocin system secretion protein</fullName>
    </submittedName>
</protein>
<gene>
    <name evidence="2" type="ORF">EKD02_00855</name>
</gene>
<dbReference type="PANTHER" id="PTHR30469">
    <property type="entry name" value="MULTIDRUG RESISTANCE PROTEIN MDTA"/>
    <property type="match status" value="1"/>
</dbReference>
<dbReference type="Gene3D" id="1.10.287.470">
    <property type="entry name" value="Helix hairpin bin"/>
    <property type="match status" value="1"/>
</dbReference>
<sequence>MALEFRKQALDKLTSPEDLDRIMKVTDARGWIAMGTIGLLLFAVVIWAFTGLVPTVVSGSGILMKGDIVILDAKADGRVNMIANQQGLVLKSGTLVATVDQPALNQELSSARDAYNGVMTHYKTRVALLKKRLQLQESRLSGLKGLFDRGLVDRPMMAGAEGDFINAQNELYALELMMSNARDRYEDAKAAYEWETSVTMPYDGRIIDIDADDASLVAKGTPLFHVEKLQPDSAGVHVVLYVPSGLAKKIREGMAAMVSPATVKAEEYGHIIGSVVSVSEYPESVSALKAKLGNDMLVSTLSRNGAPYEVLVRLQKDDESPSGYRWTSGRGPDVKITQGAFCTGSVSVEELPPAAYVLPVIKKMVLGSDQ</sequence>
<keyword evidence="1" id="KW-0472">Membrane</keyword>
<accession>A0A3S0NBZ3</accession>
<dbReference type="InterPro" id="IPR022275">
    <property type="entry name" value="NHPM_bacteriocin_SS_HylD"/>
</dbReference>
<dbReference type="AlphaFoldDB" id="A0A3S0NBZ3"/>
<keyword evidence="1" id="KW-0812">Transmembrane</keyword>
<feature type="transmembrane region" description="Helical" evidence="1">
    <location>
        <begin position="31"/>
        <end position="50"/>
    </location>
</feature>
<dbReference type="NCBIfam" id="TIGR03794">
    <property type="entry name" value="NHLM_micro_HlyD"/>
    <property type="match status" value="1"/>
</dbReference>
<comment type="caution">
    <text evidence="2">The sequence shown here is derived from an EMBL/GenBank/DDBJ whole genome shotgun (WGS) entry which is preliminary data.</text>
</comment>
<dbReference type="GO" id="GO:0015562">
    <property type="term" value="F:efflux transmembrane transporter activity"/>
    <property type="evidence" value="ECO:0007669"/>
    <property type="project" value="TreeGrafter"/>
</dbReference>
<dbReference type="PANTHER" id="PTHR30469:SF33">
    <property type="entry name" value="SLR1207 PROTEIN"/>
    <property type="match status" value="1"/>
</dbReference>
<dbReference type="EMBL" id="RXYK01000001">
    <property type="protein sequence ID" value="RTY39978.1"/>
    <property type="molecule type" value="Genomic_DNA"/>
</dbReference>
<dbReference type="Gene3D" id="2.40.30.170">
    <property type="match status" value="1"/>
</dbReference>
<organism evidence="2 3">
    <name type="scientific">Chlorobium phaeovibrioides</name>
    <dbReference type="NCBI Taxonomy" id="1094"/>
    <lineage>
        <taxon>Bacteria</taxon>
        <taxon>Pseudomonadati</taxon>
        <taxon>Chlorobiota</taxon>
        <taxon>Chlorobiia</taxon>
        <taxon>Chlorobiales</taxon>
        <taxon>Chlorobiaceae</taxon>
        <taxon>Chlorobium/Pelodictyon group</taxon>
        <taxon>Chlorobium</taxon>
    </lineage>
</organism>
<reference evidence="2 3" key="1">
    <citation type="submission" date="2018-12" db="EMBL/GenBank/DDBJ databases">
        <authorList>
            <person name="Lunina O.N."/>
            <person name="Grouzdev D.S."/>
            <person name="Gorlenko V.M."/>
            <person name="Savvichev A.S."/>
        </authorList>
    </citation>
    <scope>NUCLEOTIDE SEQUENCE [LARGE SCALE GENOMIC DNA]</scope>
    <source>
        <strain evidence="2 3">BrKhr-17</strain>
    </source>
</reference>
<keyword evidence="1" id="KW-1133">Transmembrane helix</keyword>